<evidence type="ECO:0000259" key="1">
    <source>
        <dbReference type="Pfam" id="PF13480"/>
    </source>
</evidence>
<dbReference type="Pfam" id="PF13480">
    <property type="entry name" value="Acetyltransf_6"/>
    <property type="match status" value="1"/>
</dbReference>
<evidence type="ECO:0000313" key="2">
    <source>
        <dbReference type="EMBL" id="SNQ61089.1"/>
    </source>
</evidence>
<sequence length="349" mass="41374">MRYEIFPFSSNDETDWEKFVNNHKETTIFHTIGWKKVIELTFGFKPEYLVVKDSDNNLVGISPAFNIKTFFGRVIVSQPFFEYGGPIVDIEFGEAYEDILNFYKNKCDRERIDYAELRVLPNNENINFDKFGYVKQFKAYDFYIDIKGKNYEKDIWFGLYTKKSRVRNSVRNAIEDGVRVSEEKNIDVYYELYLKTMAKLGTPPMPKFLFENIAKYTKARFTFAYLKDVPIGGMMSFPFNNRDLMVGLVSDENYLNYRGNDVLYNEQIEYATNNRFDVVDFGRTRPDSDYERYKKKWGATRVEMFSYIYPPSAGEHANPYKNYDLFSRFTKKMPWMLTKIGPYVAKKFP</sequence>
<dbReference type="PANTHER" id="PTHR36174">
    <property type="entry name" value="LIPID II:GLYCINE GLYCYLTRANSFERASE"/>
    <property type="match status" value="1"/>
</dbReference>
<gene>
    <name evidence="2" type="ORF">MNV_230010</name>
</gene>
<dbReference type="Proteomes" id="UP000218615">
    <property type="component" value="Unassembled WGS sequence"/>
</dbReference>
<name>A0A284VPD9_9EURY</name>
<feature type="domain" description="BioF2-like acetyltransferase" evidence="1">
    <location>
        <begin position="164"/>
        <end position="294"/>
    </location>
</feature>
<dbReference type="Gene3D" id="3.40.630.30">
    <property type="match status" value="1"/>
</dbReference>
<dbReference type="RefSeq" id="WP_096205707.1">
    <property type="nucleotide sequence ID" value="NZ_FZMP01000146.1"/>
</dbReference>
<dbReference type="InterPro" id="IPR038740">
    <property type="entry name" value="BioF2-like_GNAT_dom"/>
</dbReference>
<organism evidence="2 3">
    <name type="scientific">Candidatus Methanoperedens nitratireducens</name>
    <dbReference type="NCBI Taxonomy" id="1392998"/>
    <lineage>
        <taxon>Archaea</taxon>
        <taxon>Methanobacteriati</taxon>
        <taxon>Methanobacteriota</taxon>
        <taxon>Stenosarchaea group</taxon>
        <taxon>Methanomicrobia</taxon>
        <taxon>Methanosarcinales</taxon>
        <taxon>ANME-2 cluster</taxon>
        <taxon>Candidatus Methanoperedentaceae</taxon>
        <taxon>Candidatus Methanoperedens</taxon>
    </lineage>
</organism>
<dbReference type="OrthoDB" id="135106at2157"/>
<keyword evidence="3" id="KW-1185">Reference proteome</keyword>
<accession>A0A284VPD9</accession>
<evidence type="ECO:0000313" key="3">
    <source>
        <dbReference type="Proteomes" id="UP000218615"/>
    </source>
</evidence>
<reference evidence="3" key="1">
    <citation type="submission" date="2017-06" db="EMBL/GenBank/DDBJ databases">
        <authorList>
            <person name="Cremers G."/>
        </authorList>
    </citation>
    <scope>NUCLEOTIDE SEQUENCE [LARGE SCALE GENOMIC DNA]</scope>
</reference>
<protein>
    <recommendedName>
        <fullName evidence="1">BioF2-like acetyltransferase domain-containing protein</fullName>
    </recommendedName>
</protein>
<dbReference type="EMBL" id="FZMP01000146">
    <property type="protein sequence ID" value="SNQ61089.1"/>
    <property type="molecule type" value="Genomic_DNA"/>
</dbReference>
<dbReference type="PANTHER" id="PTHR36174:SF1">
    <property type="entry name" value="LIPID II:GLYCINE GLYCYLTRANSFERASE"/>
    <property type="match status" value="1"/>
</dbReference>
<dbReference type="InterPro" id="IPR016181">
    <property type="entry name" value="Acyl_CoA_acyltransferase"/>
</dbReference>
<dbReference type="SUPFAM" id="SSF55729">
    <property type="entry name" value="Acyl-CoA N-acyltransferases (Nat)"/>
    <property type="match status" value="2"/>
</dbReference>
<dbReference type="AlphaFoldDB" id="A0A284VPD9"/>
<dbReference type="InterPro" id="IPR050644">
    <property type="entry name" value="PG_Glycine_Bridge_Synth"/>
</dbReference>
<proteinExistence type="predicted"/>